<evidence type="ECO:0000313" key="19">
    <source>
        <dbReference type="Proteomes" id="UP000054771"/>
    </source>
</evidence>
<feature type="disulfide bond" evidence="14">
    <location>
        <begin position="21"/>
        <end position="28"/>
    </location>
</feature>
<dbReference type="GO" id="GO:0005576">
    <property type="term" value="C:extracellular region"/>
    <property type="evidence" value="ECO:0007669"/>
    <property type="project" value="UniProtKB-SubCell"/>
</dbReference>
<evidence type="ECO:0000313" key="18">
    <source>
        <dbReference type="EMBL" id="CEL04884.1"/>
    </source>
</evidence>
<feature type="transmembrane region" description="Helical" evidence="16">
    <location>
        <begin position="107"/>
        <end position="126"/>
    </location>
</feature>
<keyword evidence="19" id="KW-1185">Reference proteome</keyword>
<evidence type="ECO:0000256" key="5">
    <source>
        <dbReference type="ARBA" id="ARBA00022525"/>
    </source>
</evidence>
<feature type="transmembrane region" description="Helical" evidence="16">
    <location>
        <begin position="306"/>
        <end position="328"/>
    </location>
</feature>
<evidence type="ECO:0000256" key="3">
    <source>
        <dbReference type="ARBA" id="ARBA00004613"/>
    </source>
</evidence>
<comment type="similarity">
    <text evidence="13">Belongs to the SAT4 family.</text>
</comment>
<feature type="transmembrane region" description="Helical" evidence="16">
    <location>
        <begin position="185"/>
        <end position="212"/>
    </location>
</feature>
<keyword evidence="8" id="KW-0732">Signal</keyword>
<evidence type="ECO:0000256" key="1">
    <source>
        <dbReference type="ARBA" id="ARBA00004141"/>
    </source>
</evidence>
<feature type="disulfide bond" evidence="14">
    <location>
        <begin position="7"/>
        <end position="47"/>
    </location>
</feature>
<evidence type="ECO:0000256" key="16">
    <source>
        <dbReference type="SAM" id="Phobius"/>
    </source>
</evidence>
<feature type="compositionally biased region" description="Basic and acidic residues" evidence="15">
    <location>
        <begin position="441"/>
        <end position="453"/>
    </location>
</feature>
<keyword evidence="9 16" id="KW-1133">Transmembrane helix</keyword>
<dbReference type="PANTHER" id="PTHR33048">
    <property type="entry name" value="PTH11-LIKE INTEGRAL MEMBRANE PROTEIN (AFU_ORTHOLOGUE AFUA_5G11245)"/>
    <property type="match status" value="1"/>
</dbReference>
<dbReference type="PANTHER" id="PTHR33048:SF143">
    <property type="entry name" value="EXTRACELLULAR MEMBRANE PROTEIN CFEM DOMAIN-CONTAINING PROTEIN-RELATED"/>
    <property type="match status" value="1"/>
</dbReference>
<dbReference type="AlphaFoldDB" id="A0A0U5GVC3"/>
<dbReference type="OMA" id="ANICACL"/>
<dbReference type="Proteomes" id="UP000054771">
    <property type="component" value="Unassembled WGS sequence"/>
</dbReference>
<feature type="domain" description="CFEM" evidence="17">
    <location>
        <begin position="1"/>
        <end position="90"/>
    </location>
</feature>
<keyword evidence="12" id="KW-0449">Lipoprotein</keyword>
<feature type="compositionally biased region" description="Basic and acidic residues" evidence="15">
    <location>
        <begin position="387"/>
        <end position="402"/>
    </location>
</feature>
<evidence type="ECO:0000256" key="2">
    <source>
        <dbReference type="ARBA" id="ARBA00004589"/>
    </source>
</evidence>
<sequence>MDGLPSCALSCLISAISNSTCSLTDFDCICTDEPLNAALAPCIAGSCTIKEALTAQNFSYTTCDYPANENTTVYHVINIVGIIVAIVSVALRITNRIVGGQVGLDDHTIVAALFVAVAIAGVGFPLRTYGLGKNIWSVPFDHISETLKLFFVEENLYCVCISLIKSSMLLLYLRLFPSKTLRRTVFIALGVTVAWGTATFLAQLFSCSPISYFWKRWDGEHEGRCTSHNALLLAHAIMNIFLDVVVIGIPMPILVKLHMSREKKVGMCGMFAVGIVVTVISIFRLVEAVGFNSTTNPTKDFVPVGMWSLLEVDIGIMCACMPGIRALCKRLYALFFPKPLGYATYEQRSKQSKHSASSRDQYGSKQYSSSKSSTGGLDSANGGQFIRLEEVSPDRKRERGSEEDLWPLRDTPPHTRSHSHTRSHTHTTSHFQGPPMTRQESTGRRSMGRDRESLGITQGWHTQYPASPSPTRLKPPPLTPTRDTAGAGYGLFGGKKSRANSMHFTWFRDGDSSS</sequence>
<keyword evidence="11 14" id="KW-1015">Disulfide bond</keyword>
<dbReference type="InterPro" id="IPR052337">
    <property type="entry name" value="SAT4-like"/>
</dbReference>
<feature type="compositionally biased region" description="Low complexity" evidence="15">
    <location>
        <begin position="361"/>
        <end position="375"/>
    </location>
</feature>
<keyword evidence="10 16" id="KW-0472">Membrane</keyword>
<dbReference type="PROSITE" id="PS52012">
    <property type="entry name" value="CFEM"/>
    <property type="match status" value="1"/>
</dbReference>
<comment type="similarity">
    <text evidence="4">Belongs to the RBT5 family.</text>
</comment>
<accession>A0A0U5GVC3</accession>
<evidence type="ECO:0000256" key="10">
    <source>
        <dbReference type="ARBA" id="ARBA00023136"/>
    </source>
</evidence>
<evidence type="ECO:0000256" key="8">
    <source>
        <dbReference type="ARBA" id="ARBA00022729"/>
    </source>
</evidence>
<feature type="transmembrane region" description="Helical" evidence="16">
    <location>
        <begin position="74"/>
        <end position="95"/>
    </location>
</feature>
<dbReference type="STRING" id="454130.A0A0U5GVC3"/>
<dbReference type="InterPro" id="IPR049326">
    <property type="entry name" value="Rhodopsin_dom_fungi"/>
</dbReference>
<dbReference type="Pfam" id="PF20684">
    <property type="entry name" value="Fung_rhodopsin"/>
    <property type="match status" value="1"/>
</dbReference>
<keyword evidence="5" id="KW-0964">Secreted</keyword>
<evidence type="ECO:0000256" key="4">
    <source>
        <dbReference type="ARBA" id="ARBA00010031"/>
    </source>
</evidence>
<feature type="transmembrane region" description="Helical" evidence="16">
    <location>
        <begin position="232"/>
        <end position="255"/>
    </location>
</feature>
<keyword evidence="14" id="KW-0349">Heme</keyword>
<dbReference type="GO" id="GO:0046872">
    <property type="term" value="F:metal ion binding"/>
    <property type="evidence" value="ECO:0007669"/>
    <property type="project" value="UniProtKB-UniRule"/>
</dbReference>
<protein>
    <recommendedName>
        <fullName evidence="17">CFEM domain-containing protein</fullName>
    </recommendedName>
</protein>
<evidence type="ECO:0000259" key="17">
    <source>
        <dbReference type="PROSITE" id="PS52012"/>
    </source>
</evidence>
<feature type="region of interest" description="Disordered" evidence="15">
    <location>
        <begin position="347"/>
        <end position="497"/>
    </location>
</feature>
<evidence type="ECO:0000256" key="11">
    <source>
        <dbReference type="ARBA" id="ARBA00023157"/>
    </source>
</evidence>
<proteinExistence type="inferred from homology"/>
<dbReference type="SMART" id="SM00747">
    <property type="entry name" value="CFEM"/>
    <property type="match status" value="1"/>
</dbReference>
<dbReference type="Pfam" id="PF05730">
    <property type="entry name" value="CFEM"/>
    <property type="match status" value="1"/>
</dbReference>
<dbReference type="EMBL" id="CDMC01000004">
    <property type="protein sequence ID" value="CEL04884.1"/>
    <property type="molecule type" value="Genomic_DNA"/>
</dbReference>
<dbReference type="OrthoDB" id="2496787at2759"/>
<evidence type="ECO:0000256" key="12">
    <source>
        <dbReference type="ARBA" id="ARBA00023288"/>
    </source>
</evidence>
<gene>
    <name evidence="18" type="ORF">ASPCAL06008</name>
</gene>
<evidence type="ECO:0000256" key="6">
    <source>
        <dbReference type="ARBA" id="ARBA00022622"/>
    </source>
</evidence>
<evidence type="ECO:0000256" key="9">
    <source>
        <dbReference type="ARBA" id="ARBA00022989"/>
    </source>
</evidence>
<name>A0A0U5GVC3_ASPCI</name>
<feature type="binding site" description="axial binding residue" evidence="14">
    <location>
        <position position="25"/>
    </location>
    <ligand>
        <name>heme</name>
        <dbReference type="ChEBI" id="CHEBI:30413"/>
    </ligand>
    <ligandPart>
        <name>Fe</name>
        <dbReference type="ChEBI" id="CHEBI:18248"/>
    </ligandPart>
</feature>
<feature type="disulfide bond" evidence="14">
    <location>
        <begin position="30"/>
        <end position="63"/>
    </location>
</feature>
<dbReference type="GO" id="GO:0098552">
    <property type="term" value="C:side of membrane"/>
    <property type="evidence" value="ECO:0007669"/>
    <property type="project" value="UniProtKB-KW"/>
</dbReference>
<comment type="subcellular location">
    <subcellularLocation>
        <location evidence="2">Membrane</location>
        <topology evidence="2">Lipid-anchor</topology>
        <topology evidence="2">GPI-anchor</topology>
    </subcellularLocation>
    <subcellularLocation>
        <location evidence="1">Membrane</location>
        <topology evidence="1">Multi-pass membrane protein</topology>
    </subcellularLocation>
    <subcellularLocation>
        <location evidence="3">Secreted</location>
    </subcellularLocation>
</comment>
<keyword evidence="6" id="KW-0336">GPI-anchor</keyword>
<organism evidence="18 19">
    <name type="scientific">Aspergillus calidoustus</name>
    <dbReference type="NCBI Taxonomy" id="454130"/>
    <lineage>
        <taxon>Eukaryota</taxon>
        <taxon>Fungi</taxon>
        <taxon>Dikarya</taxon>
        <taxon>Ascomycota</taxon>
        <taxon>Pezizomycotina</taxon>
        <taxon>Eurotiomycetes</taxon>
        <taxon>Eurotiomycetidae</taxon>
        <taxon>Eurotiales</taxon>
        <taxon>Aspergillaceae</taxon>
        <taxon>Aspergillus</taxon>
        <taxon>Aspergillus subgen. Nidulantes</taxon>
    </lineage>
</organism>
<keyword evidence="6" id="KW-0325">Glycoprotein</keyword>
<evidence type="ECO:0000256" key="14">
    <source>
        <dbReference type="PROSITE-ProRule" id="PRU01356"/>
    </source>
</evidence>
<evidence type="ECO:0000256" key="7">
    <source>
        <dbReference type="ARBA" id="ARBA00022692"/>
    </source>
</evidence>
<feature type="transmembrane region" description="Helical" evidence="16">
    <location>
        <begin position="154"/>
        <end position="173"/>
    </location>
</feature>
<dbReference type="InterPro" id="IPR008427">
    <property type="entry name" value="Extracellular_membr_CFEM_dom"/>
</dbReference>
<reference evidence="19" key="1">
    <citation type="journal article" date="2016" name="Genome Announc.">
        <title>Draft genome sequences of fungus Aspergillus calidoustus.</title>
        <authorList>
            <person name="Horn F."/>
            <person name="Linde J."/>
            <person name="Mattern D.J."/>
            <person name="Walther G."/>
            <person name="Guthke R."/>
            <person name="Scherlach K."/>
            <person name="Martin K."/>
            <person name="Brakhage A.A."/>
            <person name="Petzke L."/>
            <person name="Valiante V."/>
        </authorList>
    </citation>
    <scope>NUCLEOTIDE SEQUENCE [LARGE SCALE GENOMIC DNA]</scope>
    <source>
        <strain evidence="19">SF006504</strain>
    </source>
</reference>
<keyword evidence="14" id="KW-0479">Metal-binding</keyword>
<evidence type="ECO:0000256" key="15">
    <source>
        <dbReference type="SAM" id="MobiDB-lite"/>
    </source>
</evidence>
<feature type="compositionally biased region" description="Basic residues" evidence="15">
    <location>
        <begin position="415"/>
        <end position="427"/>
    </location>
</feature>
<keyword evidence="14" id="KW-0408">Iron</keyword>
<evidence type="ECO:0000256" key="13">
    <source>
        <dbReference type="ARBA" id="ARBA00038359"/>
    </source>
</evidence>
<feature type="transmembrane region" description="Helical" evidence="16">
    <location>
        <begin position="267"/>
        <end position="286"/>
    </location>
</feature>
<feature type="disulfide bond" evidence="14">
    <location>
        <begin position="11"/>
        <end position="42"/>
    </location>
</feature>
<keyword evidence="7 16" id="KW-0812">Transmembrane</keyword>